<dbReference type="STRING" id="870435.A0A0C3NM75"/>
<feature type="region of interest" description="Disordered" evidence="1">
    <location>
        <begin position="41"/>
        <end position="79"/>
    </location>
</feature>
<keyword evidence="3" id="KW-1185">Reference proteome</keyword>
<dbReference type="InParanoid" id="A0A0C3NM75"/>
<reference evidence="3" key="2">
    <citation type="submission" date="2015-01" db="EMBL/GenBank/DDBJ databases">
        <title>Evolutionary Origins and Diversification of the Mycorrhizal Mutualists.</title>
        <authorList>
            <consortium name="DOE Joint Genome Institute"/>
            <consortium name="Mycorrhizal Genomics Consortium"/>
            <person name="Kohler A."/>
            <person name="Kuo A."/>
            <person name="Nagy L.G."/>
            <person name="Floudas D."/>
            <person name="Copeland A."/>
            <person name="Barry K.W."/>
            <person name="Cichocki N."/>
            <person name="Veneault-Fourrey C."/>
            <person name="LaButti K."/>
            <person name="Lindquist E.A."/>
            <person name="Lipzen A."/>
            <person name="Lundell T."/>
            <person name="Morin E."/>
            <person name="Murat C."/>
            <person name="Riley R."/>
            <person name="Ohm R."/>
            <person name="Sun H."/>
            <person name="Tunlid A."/>
            <person name="Henrissat B."/>
            <person name="Grigoriev I.V."/>
            <person name="Hibbett D.S."/>
            <person name="Martin F."/>
        </authorList>
    </citation>
    <scope>NUCLEOTIDE SEQUENCE [LARGE SCALE GENOMIC DNA]</scope>
    <source>
        <strain evidence="3">Marx 270</strain>
    </source>
</reference>
<reference evidence="2 3" key="1">
    <citation type="submission" date="2014-04" db="EMBL/GenBank/DDBJ databases">
        <authorList>
            <consortium name="DOE Joint Genome Institute"/>
            <person name="Kuo A."/>
            <person name="Kohler A."/>
            <person name="Costa M.D."/>
            <person name="Nagy L.G."/>
            <person name="Floudas D."/>
            <person name="Copeland A."/>
            <person name="Barry K.W."/>
            <person name="Cichocki N."/>
            <person name="Veneault-Fourrey C."/>
            <person name="LaButti K."/>
            <person name="Lindquist E.A."/>
            <person name="Lipzen A."/>
            <person name="Lundell T."/>
            <person name="Morin E."/>
            <person name="Murat C."/>
            <person name="Sun H."/>
            <person name="Tunlid A."/>
            <person name="Henrissat B."/>
            <person name="Grigoriev I.V."/>
            <person name="Hibbett D.S."/>
            <person name="Martin F."/>
            <person name="Nordberg H.P."/>
            <person name="Cantor M.N."/>
            <person name="Hua S.X."/>
        </authorList>
    </citation>
    <scope>NUCLEOTIDE SEQUENCE [LARGE SCALE GENOMIC DNA]</scope>
    <source>
        <strain evidence="2 3">Marx 270</strain>
    </source>
</reference>
<proteinExistence type="predicted"/>
<feature type="compositionally biased region" description="Basic and acidic residues" evidence="1">
    <location>
        <begin position="54"/>
        <end position="79"/>
    </location>
</feature>
<name>A0A0C3NM75_PISTI</name>
<gene>
    <name evidence="2" type="ORF">M404DRAFT_33273</name>
</gene>
<protein>
    <submittedName>
        <fullName evidence="2">Uncharacterized protein</fullName>
    </submittedName>
</protein>
<accession>A0A0C3NM75</accession>
<dbReference type="AlphaFoldDB" id="A0A0C3NM75"/>
<organism evidence="2 3">
    <name type="scientific">Pisolithus tinctorius Marx 270</name>
    <dbReference type="NCBI Taxonomy" id="870435"/>
    <lineage>
        <taxon>Eukaryota</taxon>
        <taxon>Fungi</taxon>
        <taxon>Dikarya</taxon>
        <taxon>Basidiomycota</taxon>
        <taxon>Agaricomycotina</taxon>
        <taxon>Agaricomycetes</taxon>
        <taxon>Agaricomycetidae</taxon>
        <taxon>Boletales</taxon>
        <taxon>Sclerodermatineae</taxon>
        <taxon>Pisolithaceae</taxon>
        <taxon>Pisolithus</taxon>
    </lineage>
</organism>
<dbReference type="Proteomes" id="UP000054217">
    <property type="component" value="Unassembled WGS sequence"/>
</dbReference>
<dbReference type="HOGENOM" id="CLU_048923_0_0_1"/>
<feature type="region of interest" description="Disordered" evidence="1">
    <location>
        <begin position="154"/>
        <end position="190"/>
    </location>
</feature>
<dbReference type="OrthoDB" id="2705551at2759"/>
<evidence type="ECO:0000313" key="3">
    <source>
        <dbReference type="Proteomes" id="UP000054217"/>
    </source>
</evidence>
<dbReference type="EMBL" id="KN832047">
    <property type="protein sequence ID" value="KIN96388.1"/>
    <property type="molecule type" value="Genomic_DNA"/>
</dbReference>
<sequence length="317" mass="35249">MSDSRPITRTNNNDEGQVIVDWTQVLDNAIWYNTNNEEEVMKSKLKERKRQKRVERERAKAERAEAKKAVQEAKEKRVHKEEERQEAKCKCKAKAGKGDEASAGARGEVKRVVMDPGCTCCSQARVVCKFLVDGNKKWVACMCCNQSKGKCQWPRDGKDAKASPKAISKVDKGKKRKADDEMPEPGPSQKKWAKLKLTEVLEINEPEAGGSGARKVIAGGFLGLEDKLKQLIDITGLIANNLAGLFELQEAVVKYSGWIADTLEAIIDESYSFRVVITLLDSGLSKLDSDELCEEAEWLQAEGEEEEAKGEGEPMAE</sequence>
<evidence type="ECO:0000313" key="2">
    <source>
        <dbReference type="EMBL" id="KIN96388.1"/>
    </source>
</evidence>
<evidence type="ECO:0000256" key="1">
    <source>
        <dbReference type="SAM" id="MobiDB-lite"/>
    </source>
</evidence>